<gene>
    <name evidence="15" type="ORF">HOLleu_18962</name>
</gene>
<dbReference type="InterPro" id="IPR051274">
    <property type="entry name" value="3-5_Exoribonuclease"/>
</dbReference>
<evidence type="ECO:0000256" key="9">
    <source>
        <dbReference type="ARBA" id="ARBA00038042"/>
    </source>
</evidence>
<dbReference type="PROSITE" id="PS51999">
    <property type="entry name" value="ZF_GRF"/>
    <property type="match status" value="1"/>
</dbReference>
<dbReference type="SMART" id="SM00479">
    <property type="entry name" value="EXOIII"/>
    <property type="match status" value="1"/>
</dbReference>
<keyword evidence="8" id="KW-0460">Magnesium</keyword>
<dbReference type="GO" id="GO:0008270">
    <property type="term" value="F:zinc ion binding"/>
    <property type="evidence" value="ECO:0007669"/>
    <property type="project" value="UniProtKB-KW"/>
</dbReference>
<evidence type="ECO:0000256" key="11">
    <source>
        <dbReference type="ARBA" id="ARBA00083876"/>
    </source>
</evidence>
<keyword evidence="4 12" id="KW-0863">Zinc-finger</keyword>
<evidence type="ECO:0000259" key="14">
    <source>
        <dbReference type="PROSITE" id="PS51999"/>
    </source>
</evidence>
<feature type="compositionally biased region" description="Polar residues" evidence="13">
    <location>
        <begin position="263"/>
        <end position="277"/>
    </location>
</feature>
<dbReference type="InterPro" id="IPR012337">
    <property type="entry name" value="RNaseH-like_sf"/>
</dbReference>
<dbReference type="InterPro" id="IPR047201">
    <property type="entry name" value="ERI-1_3'hExo-like"/>
</dbReference>
<dbReference type="Proteomes" id="UP001152320">
    <property type="component" value="Chromosome 8"/>
</dbReference>
<keyword evidence="6" id="KW-0862">Zinc</keyword>
<dbReference type="PANTHER" id="PTHR23044:SF61">
    <property type="entry name" value="3'-5' EXORIBONUCLEASE 1-RELATED"/>
    <property type="match status" value="1"/>
</dbReference>
<dbReference type="InterPro" id="IPR010666">
    <property type="entry name" value="Znf_GRF"/>
</dbReference>
<sequence>MKTAKELAGELGLIRKRTFSQSTGGMKSLKPIAQKFGYLIVIDFESTCWKDRRGGDQEIIEFPAVLLNTSTGNIETEFHTYCLPEENPVLSSFCTELTGITQQQVENGIPLFLCLKKFSRWLKQLETEKKLAFNSSSDPTAKLCTFVTWSDWDLGICLHYECQRKQLIMPQPLTSWIDLKATYRKFYKRTPQGLEGALKDVGIEFAGRQHSGLDDAKNTANLAWRMICDGCDMKITRTLHSKYKSGPSRMEQLPKSAAGKATSCPNSFSSNDKQHSTSNNILREQKSGSISSINTVQLIASDSNSDQKLEGQKQGTAEKKLFGHSVGVTLQVTETAREPICHQHSNIPVSNQFPKRSKTLGVRTANTLNKSFQGSTAAFHPDSERMEKSREYHPQVHQNASRLVAVNNFISKTETGVSNTTCRMPSSLVNMASAKENEPCRGVVATDFKTPEIQRKSASFKGLSHSTGSLVAVKTAEIRKNCHSANNTPTSMGNSSKSMAAALKTVFSPKSYHTPETGSKRVKMSKVTPPLCNCGKRTRRKTVYSPGPNQGRNFFSCCNRRQIKQTGLRDVTNYGGGCTFFRWESAIINEMRSHQMPKQGSTVTCGGK</sequence>
<feature type="domain" description="GRF-type" evidence="14">
    <location>
        <begin position="532"/>
        <end position="587"/>
    </location>
</feature>
<evidence type="ECO:0000313" key="15">
    <source>
        <dbReference type="EMBL" id="KAJ8038001.1"/>
    </source>
</evidence>
<dbReference type="FunFam" id="3.30.420.10:FF:000062">
    <property type="entry name" value="ERI1 exoribonuclease 2 isoform X1"/>
    <property type="match status" value="1"/>
</dbReference>
<feature type="region of interest" description="Disordered" evidence="13">
    <location>
        <begin position="242"/>
        <end position="277"/>
    </location>
</feature>
<evidence type="ECO:0000256" key="12">
    <source>
        <dbReference type="PROSITE-ProRule" id="PRU01343"/>
    </source>
</evidence>
<keyword evidence="7" id="KW-0269">Exonuclease</keyword>
<dbReference type="InterPro" id="IPR036397">
    <property type="entry name" value="RNaseH_sf"/>
</dbReference>
<dbReference type="GO" id="GO:0003676">
    <property type="term" value="F:nucleic acid binding"/>
    <property type="evidence" value="ECO:0007669"/>
    <property type="project" value="InterPro"/>
</dbReference>
<evidence type="ECO:0000256" key="10">
    <source>
        <dbReference type="ARBA" id="ARBA00068097"/>
    </source>
</evidence>
<evidence type="ECO:0000256" key="13">
    <source>
        <dbReference type="SAM" id="MobiDB-lite"/>
    </source>
</evidence>
<proteinExistence type="inferred from homology"/>
<dbReference type="OrthoDB" id="448399at2759"/>
<keyword evidence="5" id="KW-0378">Hydrolase</keyword>
<dbReference type="AlphaFoldDB" id="A0A9Q1C4Y9"/>
<comment type="cofactor">
    <cofactor evidence="1">
        <name>Mg(2+)</name>
        <dbReference type="ChEBI" id="CHEBI:18420"/>
    </cofactor>
</comment>
<evidence type="ECO:0000256" key="1">
    <source>
        <dbReference type="ARBA" id="ARBA00001946"/>
    </source>
</evidence>
<keyword evidence="16" id="KW-1185">Reference proteome</keyword>
<dbReference type="InterPro" id="IPR013520">
    <property type="entry name" value="Ribonucl_H"/>
</dbReference>
<dbReference type="GO" id="GO:0000175">
    <property type="term" value="F:3'-5'-RNA exonuclease activity"/>
    <property type="evidence" value="ECO:0007669"/>
    <property type="project" value="InterPro"/>
</dbReference>
<accession>A0A9Q1C4Y9</accession>
<comment type="caution">
    <text evidence="15">The sequence shown here is derived from an EMBL/GenBank/DDBJ whole genome shotgun (WGS) entry which is preliminary data.</text>
</comment>
<evidence type="ECO:0000256" key="8">
    <source>
        <dbReference type="ARBA" id="ARBA00022842"/>
    </source>
</evidence>
<evidence type="ECO:0000256" key="6">
    <source>
        <dbReference type="ARBA" id="ARBA00022833"/>
    </source>
</evidence>
<comment type="similarity">
    <text evidence="9">Belongs to the ERI2 family.</text>
</comment>
<evidence type="ECO:0000256" key="4">
    <source>
        <dbReference type="ARBA" id="ARBA00022771"/>
    </source>
</evidence>
<evidence type="ECO:0000313" key="16">
    <source>
        <dbReference type="Proteomes" id="UP001152320"/>
    </source>
</evidence>
<reference evidence="15" key="1">
    <citation type="submission" date="2021-10" db="EMBL/GenBank/DDBJ databases">
        <title>Tropical sea cucumber genome reveals ecological adaptation and Cuvierian tubules defense mechanism.</title>
        <authorList>
            <person name="Chen T."/>
        </authorList>
    </citation>
    <scope>NUCLEOTIDE SEQUENCE</scope>
    <source>
        <strain evidence="15">Nanhai2018</strain>
        <tissue evidence="15">Muscle</tissue>
    </source>
</reference>
<dbReference type="Gene3D" id="3.30.420.10">
    <property type="entry name" value="Ribonuclease H-like superfamily/Ribonuclease H"/>
    <property type="match status" value="1"/>
</dbReference>
<dbReference type="PANTHER" id="PTHR23044">
    <property type="entry name" value="3'-5' EXONUCLEASE ERI1-RELATED"/>
    <property type="match status" value="1"/>
</dbReference>
<evidence type="ECO:0000256" key="3">
    <source>
        <dbReference type="ARBA" id="ARBA00022723"/>
    </source>
</evidence>
<keyword evidence="2" id="KW-0540">Nuclease</keyword>
<dbReference type="EMBL" id="JAIZAY010000008">
    <property type="protein sequence ID" value="KAJ8038001.1"/>
    <property type="molecule type" value="Genomic_DNA"/>
</dbReference>
<dbReference type="CDD" id="cd06133">
    <property type="entry name" value="ERI-1_3'hExo_like"/>
    <property type="match status" value="1"/>
</dbReference>
<name>A0A9Q1C4Y9_HOLLE</name>
<dbReference type="SUPFAM" id="SSF53098">
    <property type="entry name" value="Ribonuclease H-like"/>
    <property type="match status" value="1"/>
</dbReference>
<protein>
    <recommendedName>
        <fullName evidence="10">ERI1 exoribonuclease 2</fullName>
    </recommendedName>
    <alternativeName>
        <fullName evidence="11">Exonuclease domain-containing protein 1</fullName>
    </alternativeName>
</protein>
<dbReference type="Pfam" id="PF06839">
    <property type="entry name" value="Zn_ribbon_GRF"/>
    <property type="match status" value="1"/>
</dbReference>
<evidence type="ECO:0000256" key="2">
    <source>
        <dbReference type="ARBA" id="ARBA00022722"/>
    </source>
</evidence>
<organism evidence="15 16">
    <name type="scientific">Holothuria leucospilota</name>
    <name type="common">Black long sea cucumber</name>
    <name type="synonym">Mertensiothuria leucospilota</name>
    <dbReference type="NCBI Taxonomy" id="206669"/>
    <lineage>
        <taxon>Eukaryota</taxon>
        <taxon>Metazoa</taxon>
        <taxon>Echinodermata</taxon>
        <taxon>Eleutherozoa</taxon>
        <taxon>Echinozoa</taxon>
        <taxon>Holothuroidea</taxon>
        <taxon>Aspidochirotacea</taxon>
        <taxon>Aspidochirotida</taxon>
        <taxon>Holothuriidae</taxon>
        <taxon>Holothuria</taxon>
    </lineage>
</organism>
<evidence type="ECO:0000256" key="7">
    <source>
        <dbReference type="ARBA" id="ARBA00022839"/>
    </source>
</evidence>
<evidence type="ECO:0000256" key="5">
    <source>
        <dbReference type="ARBA" id="ARBA00022801"/>
    </source>
</evidence>
<keyword evidence="3" id="KW-0479">Metal-binding</keyword>
<dbReference type="Pfam" id="PF00929">
    <property type="entry name" value="RNase_T"/>
    <property type="match status" value="1"/>
</dbReference>